<reference evidence="3" key="1">
    <citation type="submission" date="2019-04" db="EMBL/GenBank/DDBJ databases">
        <title>Complete genome sequence of Sphingomonas sp. W1-2-3.</title>
        <authorList>
            <person name="Im W.T."/>
        </authorList>
    </citation>
    <scope>NUCLEOTIDE SEQUENCE [LARGE SCALE GENOMIC DNA]</scope>
    <source>
        <strain evidence="3">W1-2-3</strain>
    </source>
</reference>
<protein>
    <submittedName>
        <fullName evidence="2">NAD-glutamate dehydrogenase</fullName>
    </submittedName>
</protein>
<name>A0A4D7C8W9_9SPHN</name>
<dbReference type="EMBL" id="CP039704">
    <property type="protein sequence ID" value="QCI79187.1"/>
    <property type="molecule type" value="Genomic_DNA"/>
</dbReference>
<dbReference type="GO" id="GO:0004069">
    <property type="term" value="F:L-aspartate:2-oxoglutarate aminotransferase activity"/>
    <property type="evidence" value="ECO:0007669"/>
    <property type="project" value="InterPro"/>
</dbReference>
<dbReference type="SUPFAM" id="SSF53223">
    <property type="entry name" value="Aminoacid dehydrogenase-like, N-terminal domain"/>
    <property type="match status" value="1"/>
</dbReference>
<gene>
    <name evidence="2" type="ORF">E6W36_05360</name>
</gene>
<dbReference type="PANTHER" id="PTHR43403:SF1">
    <property type="entry name" value="NAD-SPECIFIC GLUTAMATE DEHYDROGENASE"/>
    <property type="match status" value="1"/>
</dbReference>
<dbReference type="InterPro" id="IPR028971">
    <property type="entry name" value="NAD-GDH_cat"/>
</dbReference>
<dbReference type="GO" id="GO:0006538">
    <property type="term" value="P:L-glutamate catabolic process"/>
    <property type="evidence" value="ECO:0007669"/>
    <property type="project" value="InterPro"/>
</dbReference>
<dbReference type="Pfam" id="PF05088">
    <property type="entry name" value="Bac_GDH_CD"/>
    <property type="match status" value="1"/>
</dbReference>
<evidence type="ECO:0000313" key="2">
    <source>
        <dbReference type="EMBL" id="QCI79187.1"/>
    </source>
</evidence>
<dbReference type="GO" id="GO:0004352">
    <property type="term" value="F:glutamate dehydrogenase (NAD+) activity"/>
    <property type="evidence" value="ECO:0007669"/>
    <property type="project" value="InterPro"/>
</dbReference>
<evidence type="ECO:0000313" key="3">
    <source>
        <dbReference type="Proteomes" id="UP000298714"/>
    </source>
</evidence>
<evidence type="ECO:0000259" key="1">
    <source>
        <dbReference type="Pfam" id="PF05088"/>
    </source>
</evidence>
<dbReference type="Proteomes" id="UP000298714">
    <property type="component" value="Chromosome"/>
</dbReference>
<proteinExistence type="predicted"/>
<organism evidence="2 3">
    <name type="scientific">Hankyongella ginsenosidimutans</name>
    <dbReference type="NCBI Taxonomy" id="1763828"/>
    <lineage>
        <taxon>Bacteria</taxon>
        <taxon>Pseudomonadati</taxon>
        <taxon>Pseudomonadota</taxon>
        <taxon>Alphaproteobacteria</taxon>
        <taxon>Sphingomonadales</taxon>
        <taxon>Sphingomonadaceae</taxon>
        <taxon>Hankyongella</taxon>
    </lineage>
</organism>
<dbReference type="AlphaFoldDB" id="A0A4D7C8W9"/>
<dbReference type="PANTHER" id="PTHR43403">
    <property type="entry name" value="NAD-SPECIFIC GLUTAMATE DEHYDROGENASE"/>
    <property type="match status" value="1"/>
</dbReference>
<dbReference type="InterPro" id="IPR007780">
    <property type="entry name" value="NAD_Glu_DH_bac"/>
</dbReference>
<accession>A0A4D7C8W9</accession>
<feature type="domain" description="NAD-glutamate dehydrogenase catalytic" evidence="1">
    <location>
        <begin position="78"/>
        <end position="316"/>
    </location>
</feature>
<keyword evidence="3" id="KW-1185">Reference proteome</keyword>
<dbReference type="KEGG" id="hgn:E6W36_05360"/>
<dbReference type="InterPro" id="IPR046346">
    <property type="entry name" value="Aminoacid_DH-like_N_sf"/>
</dbReference>
<sequence length="389" mass="42401">MAFMHWCSPPASRTARSAGCAPIAAICARLASPTRQRPCMLRCAITRARRRSWSRCSRCFSGTPDSAAQEQQIVAAFEDALTDVSALDDDRILRRFLAAIRATVRTNAFQDPEPEALAFKIRSAEMPDLPPPVPYMEIFVHSPRVEGIHLRGGKVARGGLRWSDRRDDFRTEILSLLKAQMVKNAVIVPVGAKGGFFPKQLPPPTDREAFLTEGREAYKVFVRTLLSVTDNRVGEEIVPPTGVVRLDGDDPYFVVAADKGTATFSDTANAISLDAGFWLGDAFASGGSQGYDHKKMGITARGAWISVERHFREMGSMSPSIRSTSSGSATCRAMSSVTACCSAGRSGWWRRSTTATSSLTPIRIRRRALPSGSGCSICRARPGRIITRA</sequence>